<dbReference type="Proteomes" id="UP000237144">
    <property type="component" value="Unassembled WGS sequence"/>
</dbReference>
<keyword evidence="2 4" id="KW-0863">Zinc-finger</keyword>
<dbReference type="OrthoDB" id="3270176at2759"/>
<reference evidence="7 8" key="1">
    <citation type="journal article" date="2018" name="Front. Microbiol.">
        <title>Prospects for Fungal Bioremediation of Acidic Radioactive Waste Sites: Characterization and Genome Sequence of Rhodotorula taiwanensis MD1149.</title>
        <authorList>
            <person name="Tkavc R."/>
            <person name="Matrosova V.Y."/>
            <person name="Grichenko O.E."/>
            <person name="Gostincar C."/>
            <person name="Volpe R.P."/>
            <person name="Klimenkova P."/>
            <person name="Gaidamakova E.K."/>
            <person name="Zhou C.E."/>
            <person name="Stewart B.J."/>
            <person name="Lyman M.G."/>
            <person name="Malfatti S.A."/>
            <person name="Rubinfeld B."/>
            <person name="Courtot M."/>
            <person name="Singh J."/>
            <person name="Dalgard C.L."/>
            <person name="Hamilton T."/>
            <person name="Frey K.G."/>
            <person name="Gunde-Cimerman N."/>
            <person name="Dugan L."/>
            <person name="Daly M.J."/>
        </authorList>
    </citation>
    <scope>NUCLEOTIDE SEQUENCE [LARGE SCALE GENOMIC DNA]</scope>
    <source>
        <strain evidence="7 8">MD1149</strain>
    </source>
</reference>
<dbReference type="GO" id="GO:0008270">
    <property type="term" value="F:zinc ion binding"/>
    <property type="evidence" value="ECO:0007669"/>
    <property type="project" value="UniProtKB-KW"/>
</dbReference>
<evidence type="ECO:0000256" key="5">
    <source>
        <dbReference type="SAM" id="Coils"/>
    </source>
</evidence>
<keyword evidence="1" id="KW-0479">Metal-binding</keyword>
<dbReference type="PROSITE" id="PS01360">
    <property type="entry name" value="ZF_MYND_1"/>
    <property type="match status" value="1"/>
</dbReference>
<evidence type="ECO:0000256" key="2">
    <source>
        <dbReference type="ARBA" id="ARBA00022771"/>
    </source>
</evidence>
<dbReference type="SUPFAM" id="SSF144232">
    <property type="entry name" value="HIT/MYND zinc finger-like"/>
    <property type="match status" value="1"/>
</dbReference>
<evidence type="ECO:0000256" key="1">
    <source>
        <dbReference type="ARBA" id="ARBA00022723"/>
    </source>
</evidence>
<comment type="caution">
    <text evidence="7">The sequence shown here is derived from an EMBL/GenBank/DDBJ whole genome shotgun (WGS) entry which is preliminary data.</text>
</comment>
<protein>
    <recommendedName>
        <fullName evidence="6">MYND-type domain-containing protein</fullName>
    </recommendedName>
</protein>
<name>A0A2S5B9M6_9BASI</name>
<dbReference type="InterPro" id="IPR002893">
    <property type="entry name" value="Znf_MYND"/>
</dbReference>
<keyword evidence="8" id="KW-1185">Reference proteome</keyword>
<accession>A0A2S5B9M6</accession>
<evidence type="ECO:0000256" key="4">
    <source>
        <dbReference type="PROSITE-ProRule" id="PRU00134"/>
    </source>
</evidence>
<evidence type="ECO:0000256" key="3">
    <source>
        <dbReference type="ARBA" id="ARBA00022833"/>
    </source>
</evidence>
<dbReference type="EMBL" id="PJQD01000036">
    <property type="protein sequence ID" value="POY73459.1"/>
    <property type="molecule type" value="Genomic_DNA"/>
</dbReference>
<dbReference type="PROSITE" id="PS50865">
    <property type="entry name" value="ZF_MYND_2"/>
    <property type="match status" value="1"/>
</dbReference>
<feature type="coiled-coil region" evidence="5">
    <location>
        <begin position="240"/>
        <end position="267"/>
    </location>
</feature>
<feature type="domain" description="MYND-type" evidence="6">
    <location>
        <begin position="10"/>
        <end position="46"/>
    </location>
</feature>
<keyword evidence="3" id="KW-0862">Zinc</keyword>
<evidence type="ECO:0000313" key="8">
    <source>
        <dbReference type="Proteomes" id="UP000237144"/>
    </source>
</evidence>
<dbReference type="Gene3D" id="6.10.140.2220">
    <property type="match status" value="1"/>
</dbReference>
<dbReference type="STRING" id="741276.A0A2S5B9M6"/>
<dbReference type="AlphaFoldDB" id="A0A2S5B9M6"/>
<keyword evidence="5" id="KW-0175">Coiled coil</keyword>
<evidence type="ECO:0000259" key="6">
    <source>
        <dbReference type="PROSITE" id="PS50865"/>
    </source>
</evidence>
<gene>
    <name evidence="7" type="ORF">BMF94_3396</name>
</gene>
<proteinExistence type="predicted"/>
<evidence type="ECO:0000313" key="7">
    <source>
        <dbReference type="EMBL" id="POY73459.1"/>
    </source>
</evidence>
<sequence>MKTPGSKQQCALCELPAVSRCGGCRNMWFCSELCQKTLWPVHKTLCGGDPRYFRQAPLTDKELRDVEAVKETDACHGDCGCDHGVNFRENMCAYPGVGTWENARKILQSSPKILEKPDPRTDYRELCLLDVRRKLREVYSTTDRERVATPWIEIEWYFNTANWALTRNRQPEYSRAEEMQMTAVAAQALNDWLRQAIIYCQVADLGMKHASMMVQFSSHTWVRLVCVHWDRLDKLLDKLLDEAKITARAKEEKRGQMTQKRNALENMRQPRLMFWRGLARHPDSAEAKSSGLTLG</sequence>
<organism evidence="7 8">
    <name type="scientific">Rhodotorula taiwanensis</name>
    <dbReference type="NCBI Taxonomy" id="741276"/>
    <lineage>
        <taxon>Eukaryota</taxon>
        <taxon>Fungi</taxon>
        <taxon>Dikarya</taxon>
        <taxon>Basidiomycota</taxon>
        <taxon>Pucciniomycotina</taxon>
        <taxon>Microbotryomycetes</taxon>
        <taxon>Sporidiobolales</taxon>
        <taxon>Sporidiobolaceae</taxon>
        <taxon>Rhodotorula</taxon>
    </lineage>
</organism>
<dbReference type="Pfam" id="PF01753">
    <property type="entry name" value="zf-MYND"/>
    <property type="match status" value="1"/>
</dbReference>